<dbReference type="Pfam" id="PF14028">
    <property type="entry name" value="Lant_dehydr_C"/>
    <property type="match status" value="1"/>
</dbReference>
<dbReference type="Pfam" id="PF04738">
    <property type="entry name" value="Lant_dehydr_N"/>
    <property type="match status" value="1"/>
</dbReference>
<dbReference type="InterPro" id="IPR006827">
    <property type="entry name" value="Lant_deHydtase_N"/>
</dbReference>
<dbReference type="NCBIfam" id="TIGR03891">
    <property type="entry name" value="thiopep_ocin"/>
    <property type="match status" value="1"/>
</dbReference>
<evidence type="ECO:0000259" key="1">
    <source>
        <dbReference type="Pfam" id="PF04738"/>
    </source>
</evidence>
<dbReference type="EMBL" id="FTNY01000006">
    <property type="protein sequence ID" value="SIS48103.1"/>
    <property type="molecule type" value="Genomic_DNA"/>
</dbReference>
<dbReference type="InterPro" id="IPR023809">
    <property type="entry name" value="Thiopep_bacteriocin_synth_dom"/>
</dbReference>
<protein>
    <submittedName>
        <fullName evidence="3">Thiopeptide-type bacteriocin biosynthesis domain-containing protein</fullName>
    </submittedName>
</protein>
<accession>A0A1N7JFH0</accession>
<dbReference type="OrthoDB" id="1273722at2"/>
<feature type="domain" description="Thiopeptide-type bacteriocin biosynthesis" evidence="2">
    <location>
        <begin position="730"/>
        <end position="976"/>
    </location>
</feature>
<name>A0A1N7JFH0_9FLAO</name>
<dbReference type="AlphaFoldDB" id="A0A1N7JFH0"/>
<evidence type="ECO:0000313" key="4">
    <source>
        <dbReference type="Proteomes" id="UP000186373"/>
    </source>
</evidence>
<organism evidence="3 4">
    <name type="scientific">Chryseobacterium shigense</name>
    <dbReference type="NCBI Taxonomy" id="297244"/>
    <lineage>
        <taxon>Bacteria</taxon>
        <taxon>Pseudomonadati</taxon>
        <taxon>Bacteroidota</taxon>
        <taxon>Flavobacteriia</taxon>
        <taxon>Flavobacteriales</taxon>
        <taxon>Weeksellaceae</taxon>
        <taxon>Chryseobacterium group</taxon>
        <taxon>Chryseobacterium</taxon>
    </lineage>
</organism>
<dbReference type="Proteomes" id="UP000186373">
    <property type="component" value="Unassembled WGS sequence"/>
</dbReference>
<keyword evidence="4" id="KW-1185">Reference proteome</keyword>
<evidence type="ECO:0000313" key="3">
    <source>
        <dbReference type="EMBL" id="SIS48103.1"/>
    </source>
</evidence>
<gene>
    <name evidence="3" type="ORF">SAMN05421639_106171</name>
</gene>
<sequence length="996" mass="117118">MPDTLFTKSIIRRPLLSLDFFKSLCLSNPSFPEIYRHLQENELFMNSVRMSSENFYQFLLDYDNKSPDKKKNIELTFYKYFSRAANRPTPFGMFSGIGLADYSQNDGTAIPHYEKKLLSKVDYHYLDGIIQEANENEIIKEKLTYTLNNTMYPIDSELVYIQKDVESVIKKYKKNSIENDEVMSSFLNFCVEGKSMAEIINFLQENFDVSEEESHAFFSELVNESIIFSNLNYSTIGKNFIPAHLLELIISEELRRDHPLLFDSLSDLYAFQNHGVIGNTLTDSVRSDLNFQSNVQISLDVVNNLKDALSVFEKLSQNSHSKETNLEKFIDAFNKKYGEKEVSLVEALDTGYGHHQGNNNRYTGSSIELNKVESLILKKSFEAIRNGKREIEIEKQELSAFTYRIPDTATQYCSYSIFKDSQHAGRKILNINFVSYASPIKVLGRFTENKEIHSLAEEIHQHQKKTIGPHFILAEIEHLPTYLAGHIVKREINFDYIIRYPNDAPVNDNQKYIDINDLYVNVFNSKIYLRSKKLNQYVIPTFSAFFDHNHIVNSPIFKFLLDVSTQYDEPNKNFIDTQNILNILGFSPQIRYKNHILKKAHWLIKISDFFKNKNENIDTALSLYKENASKLGLKKTFCIVDGEQELYINEDLPISVEIFLKELRKKNRLIVCEAIHDEYEPFFRDESYQSINLEIITPLKNKHFLTYTSQKIPEATHVLSKLYPFIHDCVYFKLFVNKDIASILLLDMIPYLKNLVDQGFISHFVFLYYYAPDFHIRFRVFSTQPVKFIDELNKILKEKISHIDTLQYDTYDREITRYHGDNILFFEKIYYWDSLAAHQILKYAPDSNIEDWLFCIKTALYYIDCFFQTYEDKLYYIKKIKDSFAVELGITSENNKDINRIILENKDSIDTVLSTSYWEMDEILEKIGLEIATNFEKPDIDDKEHQTFDLIHMHLLRIIKKDNRFFEYIIYCILEKKTKETYHRDRKNSNPLDVSF</sequence>
<feature type="domain" description="Lantibiotic dehydratase N-terminal" evidence="1">
    <location>
        <begin position="41"/>
        <end position="658"/>
    </location>
</feature>
<reference evidence="4" key="1">
    <citation type="submission" date="2017-01" db="EMBL/GenBank/DDBJ databases">
        <authorList>
            <person name="Varghese N."/>
            <person name="Submissions S."/>
        </authorList>
    </citation>
    <scope>NUCLEOTIDE SEQUENCE [LARGE SCALE GENOMIC DNA]</scope>
    <source>
        <strain evidence="4">DSM 17126</strain>
    </source>
</reference>
<proteinExistence type="predicted"/>
<evidence type="ECO:0000259" key="2">
    <source>
        <dbReference type="Pfam" id="PF14028"/>
    </source>
</evidence>